<dbReference type="GO" id="GO:0000155">
    <property type="term" value="F:phosphorelay sensor kinase activity"/>
    <property type="evidence" value="ECO:0007669"/>
    <property type="project" value="TreeGrafter"/>
</dbReference>
<dbReference type="InterPro" id="IPR004358">
    <property type="entry name" value="Sig_transdc_His_kin-like_C"/>
</dbReference>
<dbReference type="EMBL" id="LNQE01001629">
    <property type="protein sequence ID" value="KUG14690.1"/>
    <property type="molecule type" value="Genomic_DNA"/>
</dbReference>
<dbReference type="PROSITE" id="PS50109">
    <property type="entry name" value="HIS_KIN"/>
    <property type="match status" value="1"/>
</dbReference>
<dbReference type="GO" id="GO:0005886">
    <property type="term" value="C:plasma membrane"/>
    <property type="evidence" value="ECO:0007669"/>
    <property type="project" value="TreeGrafter"/>
</dbReference>
<proteinExistence type="predicted"/>
<dbReference type="AlphaFoldDB" id="A0A0W8F287"/>
<dbReference type="PRINTS" id="PR00344">
    <property type="entry name" value="BCTRLSENSOR"/>
</dbReference>
<protein>
    <submittedName>
        <fullName evidence="2">Signal-transducing histidine kinase</fullName>
    </submittedName>
</protein>
<dbReference type="SUPFAM" id="SSF55874">
    <property type="entry name" value="ATPase domain of HSP90 chaperone/DNA topoisomerase II/histidine kinase"/>
    <property type="match status" value="1"/>
</dbReference>
<dbReference type="PANTHER" id="PTHR45569:SF1">
    <property type="entry name" value="SENSOR PROTEIN KDPD"/>
    <property type="match status" value="1"/>
</dbReference>
<dbReference type="InterPro" id="IPR003594">
    <property type="entry name" value="HATPase_dom"/>
</dbReference>
<dbReference type="InterPro" id="IPR005467">
    <property type="entry name" value="His_kinase_dom"/>
</dbReference>
<organism evidence="2">
    <name type="scientific">hydrocarbon metagenome</name>
    <dbReference type="NCBI Taxonomy" id="938273"/>
    <lineage>
        <taxon>unclassified sequences</taxon>
        <taxon>metagenomes</taxon>
        <taxon>ecological metagenomes</taxon>
    </lineage>
</organism>
<comment type="caution">
    <text evidence="2">The sequence shown here is derived from an EMBL/GenBank/DDBJ whole genome shotgun (WGS) entry which is preliminary data.</text>
</comment>
<feature type="domain" description="Histidine kinase" evidence="1">
    <location>
        <begin position="187"/>
        <end position="380"/>
    </location>
</feature>
<sequence length="388" mass="42805">MKEECDTAVVEANNKSATYALVVDLLGKITGLKDEETFIAQMLDLFMVLFSPERTGFVPLYGGSPGPVISKPDGAYPGMDARDQFLACQENYLVTGDGKGFFHQVWYDTDLLGIVHIDGISFPDRIAEYLTICHFVAQVAGLSLANARICQKLTDTQGERDNEITERKRAEGALLLAKNKITLLGSITRHDIQNHLMVILGNIALARVDVTDPAMEEPLREIETATKTIRSLLDFGRVYQEIGSHGSQWQQIAEIISLADVPKGITLETDLRDLSVYADPMLPKVFFNLLDNTVKHGGHVTRIRVSQEQRQNAVVIIWEDDGTGIPAGEKEQIFERGVGKNTGLGLCLIRKILAITGITIRETGEPGKCARFEVLVPAGAYRCDHQPK</sequence>
<keyword evidence="2" id="KW-0418">Kinase</keyword>
<gene>
    <name evidence="2" type="ORF">ASZ90_015660</name>
</gene>
<dbReference type="InterPro" id="IPR036890">
    <property type="entry name" value="HATPase_C_sf"/>
</dbReference>
<dbReference type="InterPro" id="IPR052023">
    <property type="entry name" value="Histidine_kinase_KdpD"/>
</dbReference>
<accession>A0A0W8F287</accession>
<dbReference type="PANTHER" id="PTHR45569">
    <property type="entry name" value="SENSOR PROTEIN KDPD"/>
    <property type="match status" value="1"/>
</dbReference>
<dbReference type="SMART" id="SM00387">
    <property type="entry name" value="HATPase_c"/>
    <property type="match status" value="1"/>
</dbReference>
<evidence type="ECO:0000259" key="1">
    <source>
        <dbReference type="PROSITE" id="PS50109"/>
    </source>
</evidence>
<dbReference type="CDD" id="cd00075">
    <property type="entry name" value="HATPase"/>
    <property type="match status" value="1"/>
</dbReference>
<dbReference type="Pfam" id="PF02518">
    <property type="entry name" value="HATPase_c"/>
    <property type="match status" value="1"/>
</dbReference>
<name>A0A0W8F287_9ZZZZ</name>
<dbReference type="Gene3D" id="3.30.565.10">
    <property type="entry name" value="Histidine kinase-like ATPase, C-terminal domain"/>
    <property type="match status" value="1"/>
</dbReference>
<evidence type="ECO:0000313" key="2">
    <source>
        <dbReference type="EMBL" id="KUG14690.1"/>
    </source>
</evidence>
<keyword evidence="2" id="KW-0808">Transferase</keyword>
<reference evidence="2" key="1">
    <citation type="journal article" date="2015" name="Proc. Natl. Acad. Sci. U.S.A.">
        <title>Networks of energetic and metabolic interactions define dynamics in microbial communities.</title>
        <authorList>
            <person name="Embree M."/>
            <person name="Liu J.K."/>
            <person name="Al-Bassam M.M."/>
            <person name="Zengler K."/>
        </authorList>
    </citation>
    <scope>NUCLEOTIDE SEQUENCE</scope>
</reference>